<comment type="catalytic activity">
    <reaction evidence="10 11">
        <text>dTTP + alpha-D-glucose 1-phosphate + H(+) = dTDP-alpha-D-glucose + diphosphate</text>
        <dbReference type="Rhea" id="RHEA:15225"/>
        <dbReference type="ChEBI" id="CHEBI:15378"/>
        <dbReference type="ChEBI" id="CHEBI:33019"/>
        <dbReference type="ChEBI" id="CHEBI:37568"/>
        <dbReference type="ChEBI" id="CHEBI:57477"/>
        <dbReference type="ChEBI" id="CHEBI:58601"/>
        <dbReference type="EC" id="2.7.7.24"/>
    </reaction>
</comment>
<dbReference type="GO" id="GO:0008879">
    <property type="term" value="F:glucose-1-phosphate thymidylyltransferase activity"/>
    <property type="evidence" value="ECO:0007669"/>
    <property type="project" value="UniProtKB-EC"/>
</dbReference>
<comment type="cofactor">
    <cofactor evidence="1">
        <name>Mg(2+)</name>
        <dbReference type="ChEBI" id="CHEBI:18420"/>
    </cofactor>
</comment>
<evidence type="ECO:0000313" key="14">
    <source>
        <dbReference type="Proteomes" id="UP000325536"/>
    </source>
</evidence>
<dbReference type="Gene3D" id="3.90.550.10">
    <property type="entry name" value="Spore Coat Polysaccharide Biosynthesis Protein SpsA, Chain A"/>
    <property type="match status" value="1"/>
</dbReference>
<evidence type="ECO:0000256" key="7">
    <source>
        <dbReference type="ARBA" id="ARBA00022723"/>
    </source>
</evidence>
<comment type="similarity">
    <text evidence="2 11">Belongs to the glucose-1-phosphate thymidylyltransferase family.</text>
</comment>
<keyword evidence="6 11" id="KW-0548">Nucleotidyltransferase</keyword>
<dbReference type="InterPro" id="IPR029044">
    <property type="entry name" value="Nucleotide-diphossugar_trans"/>
</dbReference>
<evidence type="ECO:0000256" key="8">
    <source>
        <dbReference type="ARBA" id="ARBA00022842"/>
    </source>
</evidence>
<evidence type="ECO:0000256" key="3">
    <source>
        <dbReference type="ARBA" id="ARBA00011881"/>
    </source>
</evidence>
<dbReference type="EC" id="2.7.7.24" evidence="4 11"/>
<dbReference type="Proteomes" id="UP000325536">
    <property type="component" value="Chromosome"/>
</dbReference>
<dbReference type="InterPro" id="IPR005907">
    <property type="entry name" value="G1P_thy_trans_s"/>
</dbReference>
<dbReference type="EMBL" id="CP031699">
    <property type="protein sequence ID" value="QEY23673.1"/>
    <property type="molecule type" value="Genomic_DNA"/>
</dbReference>
<dbReference type="FunFam" id="3.90.550.10:FF:000023">
    <property type="entry name" value="Glucose-1-phosphate thymidylyltransferase"/>
    <property type="match status" value="1"/>
</dbReference>
<evidence type="ECO:0000256" key="6">
    <source>
        <dbReference type="ARBA" id="ARBA00022695"/>
    </source>
</evidence>
<name>A0A5P3MQ27_NEIAN</name>
<keyword evidence="8 11" id="KW-0460">Magnesium</keyword>
<comment type="function">
    <text evidence="9 11">Catalyzes the formation of dTDP-glucose, from dTTP and glucose 1-phosphate, as well as its pyrophosphorolysis.</text>
</comment>
<organism evidence="13 14">
    <name type="scientific">Neisseria animalis</name>
    <dbReference type="NCBI Taxonomy" id="492"/>
    <lineage>
        <taxon>Bacteria</taxon>
        <taxon>Pseudomonadati</taxon>
        <taxon>Pseudomonadota</taxon>
        <taxon>Betaproteobacteria</taxon>
        <taxon>Neisseriales</taxon>
        <taxon>Neisseriaceae</taxon>
        <taxon>Neisseria</taxon>
    </lineage>
</organism>
<comment type="subunit">
    <text evidence="3">Homotetramer.</text>
</comment>
<dbReference type="AlphaFoldDB" id="A0A5P3MQ27"/>
<dbReference type="PANTHER" id="PTHR43532:SF4">
    <property type="entry name" value="GLUCOSE-1-PHOSPHATE THYMIDYLYLTRANSFERASE 2"/>
    <property type="match status" value="1"/>
</dbReference>
<dbReference type="RefSeq" id="WP_123795067.1">
    <property type="nucleotide sequence ID" value="NZ_CP031699.1"/>
</dbReference>
<evidence type="ECO:0000256" key="5">
    <source>
        <dbReference type="ARBA" id="ARBA00022679"/>
    </source>
</evidence>
<evidence type="ECO:0000256" key="4">
    <source>
        <dbReference type="ARBA" id="ARBA00012461"/>
    </source>
</evidence>
<keyword evidence="5 11" id="KW-0808">Transferase</keyword>
<evidence type="ECO:0000256" key="11">
    <source>
        <dbReference type="RuleBase" id="RU003706"/>
    </source>
</evidence>
<feature type="domain" description="Nucleotidyl transferase" evidence="12">
    <location>
        <begin position="2"/>
        <end position="240"/>
    </location>
</feature>
<proteinExistence type="inferred from homology"/>
<evidence type="ECO:0000256" key="1">
    <source>
        <dbReference type="ARBA" id="ARBA00001946"/>
    </source>
</evidence>
<protein>
    <recommendedName>
        <fullName evidence="4 11">Glucose-1-phosphate thymidylyltransferase</fullName>
        <ecNumber evidence="4 11">2.7.7.24</ecNumber>
    </recommendedName>
</protein>
<evidence type="ECO:0000313" key="13">
    <source>
        <dbReference type="EMBL" id="QEY23673.1"/>
    </source>
</evidence>
<evidence type="ECO:0000256" key="9">
    <source>
        <dbReference type="ARBA" id="ARBA00037065"/>
    </source>
</evidence>
<evidence type="ECO:0000256" key="2">
    <source>
        <dbReference type="ARBA" id="ARBA00010480"/>
    </source>
</evidence>
<dbReference type="PANTHER" id="PTHR43532">
    <property type="entry name" value="GLUCOSE-1-PHOSPHATE THYMIDYLYLTRANSFERASE"/>
    <property type="match status" value="1"/>
</dbReference>
<reference evidence="13 14" key="1">
    <citation type="submission" date="2018-08" db="EMBL/GenBank/DDBJ databases">
        <title>Neisseria animalis ATCC 49930 complete genome.</title>
        <authorList>
            <person name="Veseli I.A."/>
            <person name="Mascarenhas dos Santos A.C."/>
            <person name="Buttler R."/>
            <person name="Pombert J.-F."/>
        </authorList>
    </citation>
    <scope>NUCLEOTIDE SEQUENCE [LARGE SCALE GENOMIC DNA]</scope>
    <source>
        <strain evidence="13 14">ATCC 49930</strain>
    </source>
</reference>
<evidence type="ECO:0000259" key="12">
    <source>
        <dbReference type="Pfam" id="PF00483"/>
    </source>
</evidence>
<dbReference type="Pfam" id="PF00483">
    <property type="entry name" value="NTP_transferase"/>
    <property type="match status" value="1"/>
</dbReference>
<accession>A0A5P3MQ27</accession>
<dbReference type="InterPro" id="IPR005835">
    <property type="entry name" value="NTP_transferase_dom"/>
</dbReference>
<sequence length="299" mass="33172">MKGIILAGGSGTRLYPITRGVSKQLLPVYNKPMIYYPLSVLMLAGIRDVLVITTPEDNESFKRLLGDGSDFGINLSYAVQPSPDGLAQAFLIGEEFIGNDSVCLVLGDNIFYGQHFSQSLKAAAEFVENGGATVFGYQVKGPERFGVVEFDEHFKALSIEEKPKVPKSDWAVTGLYFYDKRVVEFAKQVKPSERGELEITSINQMYLEDGSLNVQLLGHGFAWLDTGTHDSLHEAASFVKTIEHVQNLQVACLEEIAWRQGWLSSEQVAALAKPMCKNEYGRYLLKLVEKHNMPSANRA</sequence>
<evidence type="ECO:0000256" key="10">
    <source>
        <dbReference type="ARBA" id="ARBA00049336"/>
    </source>
</evidence>
<gene>
    <name evidence="13" type="primary">rfbA</name>
    <name evidence="13" type="ORF">D0T90_03445</name>
</gene>
<dbReference type="GO" id="GO:0046872">
    <property type="term" value="F:metal ion binding"/>
    <property type="evidence" value="ECO:0007669"/>
    <property type="project" value="UniProtKB-KW"/>
</dbReference>
<dbReference type="SUPFAM" id="SSF53448">
    <property type="entry name" value="Nucleotide-diphospho-sugar transferases"/>
    <property type="match status" value="1"/>
</dbReference>
<dbReference type="OrthoDB" id="9803871at2"/>
<dbReference type="CDD" id="cd02538">
    <property type="entry name" value="G1P_TT_short"/>
    <property type="match status" value="1"/>
</dbReference>
<keyword evidence="7 11" id="KW-0479">Metal-binding</keyword>
<keyword evidence="14" id="KW-1185">Reference proteome</keyword>
<dbReference type="NCBIfam" id="TIGR01207">
    <property type="entry name" value="rmlA"/>
    <property type="match status" value="1"/>
</dbReference>
<dbReference type="KEGG" id="naq:D0T90_03445"/>